<reference evidence="4 5" key="1">
    <citation type="journal article" date="2021" name="Sci. Rep.">
        <title>The distribution of antibiotic resistance genes in chicken gut microbiota commensals.</title>
        <authorList>
            <person name="Juricova H."/>
            <person name="Matiasovicova J."/>
            <person name="Kubasova T."/>
            <person name="Cejkova D."/>
            <person name="Rychlik I."/>
        </authorList>
    </citation>
    <scope>NUCLEOTIDE SEQUENCE [LARGE SCALE GENOMIC DNA]</scope>
    <source>
        <strain evidence="4 5">An431b</strain>
    </source>
</reference>
<dbReference type="GO" id="GO:0016740">
    <property type="term" value="F:transferase activity"/>
    <property type="evidence" value="ECO:0007669"/>
    <property type="project" value="UniProtKB-KW"/>
</dbReference>
<dbReference type="SUPFAM" id="SSF56214">
    <property type="entry name" value="4'-phosphopantetheinyl transferase"/>
    <property type="match status" value="2"/>
</dbReference>
<dbReference type="Gene3D" id="3.90.470.20">
    <property type="entry name" value="4'-phosphopantetheinyl transferase domain"/>
    <property type="match status" value="2"/>
</dbReference>
<comment type="caution">
    <text evidence="4">The sequence shown here is derived from an EMBL/GenBank/DDBJ whole genome shotgun (WGS) entry which is preliminary data.</text>
</comment>
<keyword evidence="5" id="KW-1185">Reference proteome</keyword>
<evidence type="ECO:0000313" key="5">
    <source>
        <dbReference type="Proteomes" id="UP000729290"/>
    </source>
</evidence>
<gene>
    <name evidence="4" type="ORF">H9X83_05945</name>
</gene>
<evidence type="ECO:0000256" key="2">
    <source>
        <dbReference type="ARBA" id="ARBA00022679"/>
    </source>
</evidence>
<protein>
    <submittedName>
        <fullName evidence="4">4'-phosphopantetheinyl transferase superfamily protein</fullName>
    </submittedName>
</protein>
<dbReference type="Pfam" id="PF01648">
    <property type="entry name" value="ACPS"/>
    <property type="match status" value="1"/>
</dbReference>
<dbReference type="PANTHER" id="PTHR12215:SF10">
    <property type="entry name" value="L-AMINOADIPATE-SEMIALDEHYDE DEHYDROGENASE-PHOSPHOPANTETHEINYL TRANSFERASE"/>
    <property type="match status" value="1"/>
</dbReference>
<dbReference type="EMBL" id="JACSNV010000006">
    <property type="protein sequence ID" value="MBM6877701.1"/>
    <property type="molecule type" value="Genomic_DNA"/>
</dbReference>
<accession>A0ABS2G898</accession>
<proteinExistence type="inferred from homology"/>
<evidence type="ECO:0000313" key="4">
    <source>
        <dbReference type="EMBL" id="MBM6877701.1"/>
    </source>
</evidence>
<feature type="domain" description="4'-phosphopantetheinyl transferase" evidence="3">
    <location>
        <begin position="102"/>
        <end position="168"/>
    </location>
</feature>
<name>A0ABS2G898_9FIRM</name>
<evidence type="ECO:0000256" key="1">
    <source>
        <dbReference type="ARBA" id="ARBA00010990"/>
    </source>
</evidence>
<dbReference type="PANTHER" id="PTHR12215">
    <property type="entry name" value="PHOSPHOPANTETHEINE TRANSFERASE"/>
    <property type="match status" value="1"/>
</dbReference>
<dbReference type="RefSeq" id="WP_205132665.1">
    <property type="nucleotide sequence ID" value="NZ_JACSNT010000002.1"/>
</dbReference>
<comment type="similarity">
    <text evidence="1">Belongs to the P-Pant transferase superfamily. Gsp/Sfp/HetI/AcpT family.</text>
</comment>
<dbReference type="InterPro" id="IPR008278">
    <property type="entry name" value="4-PPantetheinyl_Trfase_dom"/>
</dbReference>
<keyword evidence="2 4" id="KW-0808">Transferase</keyword>
<evidence type="ECO:0000259" key="3">
    <source>
        <dbReference type="Pfam" id="PF01648"/>
    </source>
</evidence>
<dbReference type="InterPro" id="IPR037143">
    <property type="entry name" value="4-PPantetheinyl_Trfase_dom_sf"/>
</dbReference>
<sequence length="218" mass="25504">MTELYMISSSPLKDEHVFQRVLGRLPVEEQEKTAQFKSRQRQRVYVCSRLLLQQKLKDRGYQLSDCVSGQYGKLYLKGCRDFYFNLSHSGDMILLGLSDCEIGVDLEQVRKEIPKRLDRILSSDELTFLHSQPEEEQKAVFFRLWTMKEAAVKQKGQRIFDQANQLDMVSEGTFITKREDCFIQTLFLGEWVASVCFREKEICCLQVKDININKLLNI</sequence>
<dbReference type="InterPro" id="IPR050559">
    <property type="entry name" value="P-Pant_transferase_sf"/>
</dbReference>
<dbReference type="Proteomes" id="UP000729290">
    <property type="component" value="Unassembled WGS sequence"/>
</dbReference>
<organism evidence="4 5">
    <name type="scientific">Anaerotignum lactatifermentans</name>
    <dbReference type="NCBI Taxonomy" id="160404"/>
    <lineage>
        <taxon>Bacteria</taxon>
        <taxon>Bacillati</taxon>
        <taxon>Bacillota</taxon>
        <taxon>Clostridia</taxon>
        <taxon>Lachnospirales</taxon>
        <taxon>Anaerotignaceae</taxon>
        <taxon>Anaerotignum</taxon>
    </lineage>
</organism>